<gene>
    <name evidence="1" type="ORF">GEV26_12940</name>
</gene>
<dbReference type="AlphaFoldDB" id="A0A5Q2MK95"/>
<dbReference type="InterPro" id="IPR042099">
    <property type="entry name" value="ANL_N_sf"/>
</dbReference>
<keyword evidence="2" id="KW-1185">Reference proteome</keyword>
<proteinExistence type="predicted"/>
<accession>A0A5Q2MK95</accession>
<dbReference type="KEGG" id="aef:GEV26_12940"/>
<sequence length="221" mass="23221">MRTLDQLLRASADPTQPLLTYYDMATGERVELSTVTTANWVAKTSNFLVDELEVEPGARIRIGLPSHWLTAVWILSAWNVGAAVVDSHADIGLSGPDLVADEPVRVAASLRPLGGRFATPPEGFLDLGAEVPGHGDHFVALDPPEPSSLALELDGVARTHAELLAQVAPDASRRVVEPGPIARDAEMLVAACLGGGSLVVVASATPEQISRVAAQEGGRQD</sequence>
<dbReference type="Gene3D" id="3.40.50.12780">
    <property type="entry name" value="N-terminal domain of ligase-like"/>
    <property type="match status" value="1"/>
</dbReference>
<dbReference type="InterPro" id="IPR017523">
    <property type="entry name" value="Rv3268"/>
</dbReference>
<evidence type="ECO:0000313" key="2">
    <source>
        <dbReference type="Proteomes" id="UP000392064"/>
    </source>
</evidence>
<dbReference type="EMBL" id="CP045737">
    <property type="protein sequence ID" value="QGG42199.1"/>
    <property type="molecule type" value="Genomic_DNA"/>
</dbReference>
<dbReference type="NCBIfam" id="TIGR03089">
    <property type="entry name" value="TIGR03089 family protein"/>
    <property type="match status" value="1"/>
</dbReference>
<dbReference type="RefSeq" id="WP_153653650.1">
    <property type="nucleotide sequence ID" value="NZ_CP045737.1"/>
</dbReference>
<name>A0A5Q2MK95_9ACTN</name>
<dbReference type="SUPFAM" id="SSF56801">
    <property type="entry name" value="Acetyl-CoA synthetase-like"/>
    <property type="match status" value="1"/>
</dbReference>
<dbReference type="Proteomes" id="UP000392064">
    <property type="component" value="Chromosome"/>
</dbReference>
<reference evidence="1 2" key="1">
    <citation type="submission" date="2019-11" db="EMBL/GenBank/DDBJ databases">
        <authorList>
            <person name="Li J."/>
        </authorList>
    </citation>
    <scope>NUCLEOTIDE SEQUENCE [LARGE SCALE GENOMIC DNA]</scope>
    <source>
        <strain evidence="1 2">MF47</strain>
    </source>
</reference>
<protein>
    <submittedName>
        <fullName evidence="1">TIGR03089 family protein</fullName>
    </submittedName>
</protein>
<evidence type="ECO:0000313" key="1">
    <source>
        <dbReference type="EMBL" id="QGG42199.1"/>
    </source>
</evidence>
<organism evidence="1 2">
    <name type="scientific">Aeromicrobium yanjiei</name>
    <dbReference type="NCBI Taxonomy" id="2662028"/>
    <lineage>
        <taxon>Bacteria</taxon>
        <taxon>Bacillati</taxon>
        <taxon>Actinomycetota</taxon>
        <taxon>Actinomycetes</taxon>
        <taxon>Propionibacteriales</taxon>
        <taxon>Nocardioidaceae</taxon>
        <taxon>Aeromicrobium</taxon>
    </lineage>
</organism>